<name>A0A2J6TGL8_9HELO</name>
<organism evidence="2 3">
    <name type="scientific">Hyaloscypha bicolor E</name>
    <dbReference type="NCBI Taxonomy" id="1095630"/>
    <lineage>
        <taxon>Eukaryota</taxon>
        <taxon>Fungi</taxon>
        <taxon>Dikarya</taxon>
        <taxon>Ascomycota</taxon>
        <taxon>Pezizomycotina</taxon>
        <taxon>Leotiomycetes</taxon>
        <taxon>Helotiales</taxon>
        <taxon>Hyaloscyphaceae</taxon>
        <taxon>Hyaloscypha</taxon>
        <taxon>Hyaloscypha bicolor</taxon>
    </lineage>
</organism>
<dbReference type="RefSeq" id="XP_024739090.1">
    <property type="nucleotide sequence ID" value="XM_024882766.1"/>
</dbReference>
<dbReference type="STRING" id="1095630.A0A2J6TGL8"/>
<feature type="region of interest" description="Disordered" evidence="1">
    <location>
        <begin position="648"/>
        <end position="694"/>
    </location>
</feature>
<feature type="compositionally biased region" description="Acidic residues" evidence="1">
    <location>
        <begin position="939"/>
        <end position="963"/>
    </location>
</feature>
<dbReference type="EMBL" id="KZ613783">
    <property type="protein sequence ID" value="PMD62186.1"/>
    <property type="molecule type" value="Genomic_DNA"/>
</dbReference>
<feature type="compositionally biased region" description="Polar residues" evidence="1">
    <location>
        <begin position="666"/>
        <end position="681"/>
    </location>
</feature>
<feature type="compositionally biased region" description="Basic and acidic residues" evidence="1">
    <location>
        <begin position="158"/>
        <end position="174"/>
    </location>
</feature>
<dbReference type="InParanoid" id="A0A2J6TGL8"/>
<feature type="compositionally biased region" description="Polar residues" evidence="1">
    <location>
        <begin position="132"/>
        <end position="141"/>
    </location>
</feature>
<feature type="compositionally biased region" description="Low complexity" evidence="1">
    <location>
        <begin position="1058"/>
        <end position="1074"/>
    </location>
</feature>
<feature type="compositionally biased region" description="Low complexity" evidence="1">
    <location>
        <begin position="608"/>
        <end position="624"/>
    </location>
</feature>
<gene>
    <name evidence="2" type="ORF">K444DRAFT_627152</name>
</gene>
<feature type="region of interest" description="Disordered" evidence="1">
    <location>
        <begin position="1047"/>
        <end position="1180"/>
    </location>
</feature>
<feature type="compositionally biased region" description="Low complexity" evidence="1">
    <location>
        <begin position="805"/>
        <end position="824"/>
    </location>
</feature>
<dbReference type="AlphaFoldDB" id="A0A2J6TGL8"/>
<reference evidence="2 3" key="1">
    <citation type="submission" date="2016-04" db="EMBL/GenBank/DDBJ databases">
        <title>A degradative enzymes factory behind the ericoid mycorrhizal symbiosis.</title>
        <authorList>
            <consortium name="DOE Joint Genome Institute"/>
            <person name="Martino E."/>
            <person name="Morin E."/>
            <person name="Grelet G."/>
            <person name="Kuo A."/>
            <person name="Kohler A."/>
            <person name="Daghino S."/>
            <person name="Barry K."/>
            <person name="Choi C."/>
            <person name="Cichocki N."/>
            <person name="Clum A."/>
            <person name="Copeland A."/>
            <person name="Hainaut M."/>
            <person name="Haridas S."/>
            <person name="Labutti K."/>
            <person name="Lindquist E."/>
            <person name="Lipzen A."/>
            <person name="Khouja H.-R."/>
            <person name="Murat C."/>
            <person name="Ohm R."/>
            <person name="Olson A."/>
            <person name="Spatafora J."/>
            <person name="Veneault-Fourrey C."/>
            <person name="Henrissat B."/>
            <person name="Grigoriev I."/>
            <person name="Martin F."/>
            <person name="Perotto S."/>
        </authorList>
    </citation>
    <scope>NUCLEOTIDE SEQUENCE [LARGE SCALE GENOMIC DNA]</scope>
    <source>
        <strain evidence="2 3">E</strain>
    </source>
</reference>
<feature type="compositionally biased region" description="Basic and acidic residues" evidence="1">
    <location>
        <begin position="910"/>
        <end position="919"/>
    </location>
</feature>
<feature type="compositionally biased region" description="Basic and acidic residues" evidence="1">
    <location>
        <begin position="880"/>
        <end position="890"/>
    </location>
</feature>
<feature type="compositionally biased region" description="Polar residues" evidence="1">
    <location>
        <begin position="237"/>
        <end position="276"/>
    </location>
</feature>
<evidence type="ECO:0000313" key="2">
    <source>
        <dbReference type="EMBL" id="PMD62186.1"/>
    </source>
</evidence>
<feature type="compositionally biased region" description="Polar residues" evidence="1">
    <location>
        <begin position="189"/>
        <end position="199"/>
    </location>
</feature>
<feature type="compositionally biased region" description="Acidic residues" evidence="1">
    <location>
        <begin position="832"/>
        <end position="844"/>
    </location>
</feature>
<feature type="compositionally biased region" description="Basic and acidic residues" evidence="1">
    <location>
        <begin position="120"/>
        <end position="129"/>
    </location>
</feature>
<keyword evidence="3" id="KW-1185">Reference proteome</keyword>
<feature type="compositionally biased region" description="Polar residues" evidence="1">
    <location>
        <begin position="990"/>
        <end position="1004"/>
    </location>
</feature>
<proteinExistence type="predicted"/>
<feature type="compositionally biased region" description="Polar residues" evidence="1">
    <location>
        <begin position="587"/>
        <end position="596"/>
    </location>
</feature>
<feature type="compositionally biased region" description="Basic and acidic residues" evidence="1">
    <location>
        <begin position="433"/>
        <end position="560"/>
    </location>
</feature>
<feature type="compositionally biased region" description="Low complexity" evidence="1">
    <location>
        <begin position="977"/>
        <end position="989"/>
    </location>
</feature>
<feature type="region of interest" description="Disordered" evidence="1">
    <location>
        <begin position="746"/>
        <end position="1009"/>
    </location>
</feature>
<feature type="compositionally biased region" description="Acidic residues" evidence="1">
    <location>
        <begin position="1081"/>
        <end position="1093"/>
    </location>
</feature>
<accession>A0A2J6TGL8</accession>
<feature type="region of interest" description="Disordered" evidence="1">
    <location>
        <begin position="104"/>
        <end position="635"/>
    </location>
</feature>
<evidence type="ECO:0000313" key="3">
    <source>
        <dbReference type="Proteomes" id="UP000235371"/>
    </source>
</evidence>
<feature type="compositionally biased region" description="Polar residues" evidence="1">
    <location>
        <begin position="753"/>
        <end position="774"/>
    </location>
</feature>
<sequence length="1197" mass="131120">MATPMGPPVLPGYSLRVQLFSPLAHALGDKPIRCFRVVTNPEATIREFCQEASRIHEINYGEPLAIKKVQDDQEFDITQNEILGHLFTNTATIRVIQAAANPSIRDSVPPTSALRFDPNVTRKREREGSVRPNGTSPSSAWKPNKRQRVSELDPDEPLPSRENEPERRNGRAPEVKVIPDSQDEGPSPRQFNPSRQVRQNLPRIPETASPSPPPEVQHSPKLANGNADQHGIKSEKQSQNGVSNHSTEMQNSSPLVQASERAQSNGSQRAKSSSYHISRPADRGTSVSTAATSPSSVDQQTPTQNGLISANKRKRTDPPPKPRPNANRSTNEDTIYDSIVSEDEGAAILRKKKSSLKMRNSPSNGLPGIDSIWSNNTFNTPPNGTRRPVRSREGSSAGELPLTPNSKEREKRQQEKGEADEAKKARRAAAEAAEQRRLEADEARQAEEARIAKEERAKREQQERLEVEESQREAAKRQSVIEKAARLQKECEEKREAEERVVKEKAESERLAKKKAEAEAKKLREEKETERQTQAEEAKKLGMVEERKMQEKRAAEEALKKNSASPEEQRQRHHSSPILPRAAPSSAAKTQSSTPYIPSGRKSALKFSLSSQAVSSSPSSPEVSRGVGIEAQMPLPSKMNRKVSFDLHERKETAIKPPTRILPPTKSATPKVSVSKVSTPASKDLTRKLSQQGSGNHLKSFLSKMANHAHVLVAPVKHLNTPIPVPSALRRSSLERSITPIGRAAVIPPPKVQSPQITRTKITPPTRSASQKSETPVIPPEKLIVIEDSASSDSDSEEDIPAVVSPAKLAKSTSLSSKPTLPTLVAAKTEQSEEEEEEEIDEDETQSHNPSTRDSRSPVIYSQHTKTEPVPALRPALESHIGKDGGDNESSKSSSEDSEEEFNEPTPKPKSREVPIKDAEGEESEDSEAEAEAAKAEAQDVEMEDDEEEETSEESASESEGEGTEVQVPKSSPPILPAAKPAKVSAPKPTQTNNCKVSTTPEELSTQDEIDQQLTSSVYEARSAINSSAVPSSSAIRPAFKVGASLSGLNSAKQPLGSKTTKPSTTTKSSQQPKVNMDNGSESEEEEEEESDEQSTYSSDEEPRKPIATKFAMKSQPKAKYSDSSDEDSSENEDEKSKAQKELTAMIEGLANGDSQVSLPSPKAYRSSTQQEVKKYGKKGEKKVDKYTTGYKFSMPK</sequence>
<evidence type="ECO:0000256" key="1">
    <source>
        <dbReference type="SAM" id="MobiDB-lite"/>
    </source>
</evidence>
<feature type="compositionally biased region" description="Basic and acidic residues" evidence="1">
    <location>
        <begin position="406"/>
        <end position="423"/>
    </location>
</feature>
<feature type="compositionally biased region" description="Acidic residues" evidence="1">
    <location>
        <begin position="920"/>
        <end position="931"/>
    </location>
</feature>
<feature type="compositionally biased region" description="Polar residues" evidence="1">
    <location>
        <begin position="372"/>
        <end position="383"/>
    </location>
</feature>
<feature type="compositionally biased region" description="Acidic residues" evidence="1">
    <location>
        <begin position="1124"/>
        <end position="1134"/>
    </location>
</feature>
<feature type="compositionally biased region" description="Low complexity" evidence="1">
    <location>
        <begin position="285"/>
        <end position="297"/>
    </location>
</feature>
<feature type="compositionally biased region" description="Polar residues" evidence="1">
    <location>
        <begin position="298"/>
        <end position="308"/>
    </location>
</feature>
<dbReference type="GeneID" id="36590843"/>
<dbReference type="OrthoDB" id="3526078at2759"/>
<protein>
    <submittedName>
        <fullName evidence="2">Uncharacterized protein</fullName>
    </submittedName>
</protein>
<dbReference type="Proteomes" id="UP000235371">
    <property type="component" value="Unassembled WGS sequence"/>
</dbReference>